<sequence length="219" mass="23137">MPPEPLELYPDVNFLATGLAIKDVSPASFEEVLDRIATCAKTLAVQGADVISLMGTSLSFYRGPAYNAQLVEVMKDATGLPCTTMTNAVLDALRHVGGARIAIATAYTDALNIPLVRYLEASGYCVENLESLNLSEVEDVLNVTDAQLNELCLKTAAASPQADAIFLSCGGLHTAAITQPLEDLTGLPLISSAMAGTWGVVRLAELDTRVAGYGQLFET</sequence>
<dbReference type="STRING" id="1675527.AIOL_002647"/>
<evidence type="ECO:0000313" key="1">
    <source>
        <dbReference type="EMBL" id="KMW57682.1"/>
    </source>
</evidence>
<accession>A0A0J9E4M5</accession>
<dbReference type="InterPro" id="IPR053714">
    <property type="entry name" value="Iso_Racemase_Enz_sf"/>
</dbReference>
<reference evidence="1 2" key="1">
    <citation type="submission" date="2015-06" db="EMBL/GenBank/DDBJ databases">
        <title>Draft genome sequence of an Alphaproteobacteria species associated to the Mediterranean sponge Oscarella lobularis.</title>
        <authorList>
            <person name="Jourda C."/>
            <person name="Santini S."/>
            <person name="Claverie J.-M."/>
        </authorList>
    </citation>
    <scope>NUCLEOTIDE SEQUENCE [LARGE SCALE GENOMIC DNA]</scope>
    <source>
        <strain evidence="1">IGS</strain>
    </source>
</reference>
<dbReference type="Gene3D" id="3.40.50.12500">
    <property type="match status" value="1"/>
</dbReference>
<name>A0A0J9E4M5_9RHOB</name>
<dbReference type="Pfam" id="PF17645">
    <property type="entry name" value="Amdase"/>
    <property type="match status" value="1"/>
</dbReference>
<dbReference type="InterPro" id="IPR026286">
    <property type="entry name" value="MaiA/AMDase"/>
</dbReference>
<dbReference type="Proteomes" id="UP000037178">
    <property type="component" value="Unassembled WGS sequence"/>
</dbReference>
<evidence type="ECO:0000313" key="2">
    <source>
        <dbReference type="Proteomes" id="UP000037178"/>
    </source>
</evidence>
<dbReference type="PANTHER" id="PTHR40267:SF1">
    <property type="entry name" value="BLR3294 PROTEIN"/>
    <property type="match status" value="1"/>
</dbReference>
<proteinExistence type="predicted"/>
<dbReference type="PIRSF" id="PIRSF015736">
    <property type="entry name" value="MI"/>
    <property type="match status" value="1"/>
</dbReference>
<dbReference type="EMBL" id="LFTY01000002">
    <property type="protein sequence ID" value="KMW57682.1"/>
    <property type="molecule type" value="Genomic_DNA"/>
</dbReference>
<dbReference type="PANTHER" id="PTHR40267">
    <property type="entry name" value="BLR3294 PROTEIN"/>
    <property type="match status" value="1"/>
</dbReference>
<protein>
    <submittedName>
        <fullName evidence="1">Arylmalonate decarboxylase</fullName>
    </submittedName>
</protein>
<organism evidence="1 2">
    <name type="scientific">Candidatus Rhodobacter oscarellae</name>
    <dbReference type="NCBI Taxonomy" id="1675527"/>
    <lineage>
        <taxon>Bacteria</taxon>
        <taxon>Pseudomonadati</taxon>
        <taxon>Pseudomonadota</taxon>
        <taxon>Alphaproteobacteria</taxon>
        <taxon>Rhodobacterales</taxon>
        <taxon>Rhodobacter group</taxon>
        <taxon>Rhodobacter</taxon>
    </lineage>
</organism>
<keyword evidence="2" id="KW-1185">Reference proteome</keyword>
<comment type="caution">
    <text evidence="1">The sequence shown here is derived from an EMBL/GenBank/DDBJ whole genome shotgun (WGS) entry which is preliminary data.</text>
</comment>
<dbReference type="AlphaFoldDB" id="A0A0J9E4M5"/>
<gene>
    <name evidence="1" type="ORF">AIOL_002647</name>
</gene>
<dbReference type="PATRIC" id="fig|1675527.3.peg.2774"/>